<dbReference type="PANTHER" id="PTHR37406:SF1">
    <property type="entry name" value="T4-TYPE LYSOZYME 1-RELATED"/>
    <property type="match status" value="1"/>
</dbReference>
<evidence type="ECO:0008006" key="6">
    <source>
        <dbReference type="Google" id="ProtNLM"/>
    </source>
</evidence>
<dbReference type="AlphaFoldDB" id="A0ABD1ZD94"/>
<dbReference type="InterPro" id="IPR023346">
    <property type="entry name" value="Lysozyme-like_dom_sf"/>
</dbReference>
<reference evidence="4 5" key="1">
    <citation type="submission" date="2024-09" db="EMBL/GenBank/DDBJ databases">
        <title>Chromosome-scale assembly of Riccia fluitans.</title>
        <authorList>
            <person name="Paukszto L."/>
            <person name="Sawicki J."/>
            <person name="Karawczyk K."/>
            <person name="Piernik-Szablinska J."/>
            <person name="Szczecinska M."/>
            <person name="Mazdziarz M."/>
        </authorList>
    </citation>
    <scope>NUCLEOTIDE SEQUENCE [LARGE SCALE GENOMIC DNA]</scope>
    <source>
        <strain evidence="4">Rf_01</strain>
        <tissue evidence="4">Aerial parts of the thallus</tissue>
    </source>
</reference>
<dbReference type="SUPFAM" id="SSF53955">
    <property type="entry name" value="Lysozyme-like"/>
    <property type="match status" value="1"/>
</dbReference>
<dbReference type="GO" id="GO:0042742">
    <property type="term" value="P:defense response to bacterium"/>
    <property type="evidence" value="ECO:0007669"/>
    <property type="project" value="UniProtKB-KW"/>
</dbReference>
<keyword evidence="3" id="KW-0732">Signal</keyword>
<evidence type="ECO:0000256" key="3">
    <source>
        <dbReference type="SAM" id="SignalP"/>
    </source>
</evidence>
<dbReference type="PANTHER" id="PTHR37406">
    <property type="entry name" value="T4-TYPE LYSOZYME 1-RELATED"/>
    <property type="match status" value="1"/>
</dbReference>
<dbReference type="GO" id="GO:0031640">
    <property type="term" value="P:killing of cells of another organism"/>
    <property type="evidence" value="ECO:0007669"/>
    <property type="project" value="UniProtKB-KW"/>
</dbReference>
<dbReference type="EMBL" id="JBHFFA010000001">
    <property type="protein sequence ID" value="KAL2649409.1"/>
    <property type="molecule type" value="Genomic_DNA"/>
</dbReference>
<evidence type="ECO:0000256" key="1">
    <source>
        <dbReference type="ARBA" id="ARBA00022529"/>
    </source>
</evidence>
<dbReference type="InterPro" id="IPR052619">
    <property type="entry name" value="Phage_lysozyme-like"/>
</dbReference>
<evidence type="ECO:0000313" key="5">
    <source>
        <dbReference type="Proteomes" id="UP001605036"/>
    </source>
</evidence>
<keyword evidence="5" id="KW-1185">Reference proteome</keyword>
<sequence>MARLNVQLLLLVAVSTMVFSAQVISGRRHVLPFEKDVDIEKYVDILPLFSHQRDESEVLCVGEVSELISMHEVRERCAYDHKGGFRAVGCGYNLDDNVGERMQELRVALADYERVYKGEECLTDMQITGLLAVDAKRALNRAAENVNGLNKFCCSLRAVFADIQHTVGSSSNFPDEMDLVIEKSTSEEFRKAADELERTKWCSQRGNRDRCEDNLDLMDRGCKWQQ</sequence>
<comment type="caution">
    <text evidence="4">The sequence shown here is derived from an EMBL/GenBank/DDBJ whole genome shotgun (WGS) entry which is preliminary data.</text>
</comment>
<keyword evidence="1" id="KW-0929">Antimicrobial</keyword>
<organism evidence="4 5">
    <name type="scientific">Riccia fluitans</name>
    <dbReference type="NCBI Taxonomy" id="41844"/>
    <lineage>
        <taxon>Eukaryota</taxon>
        <taxon>Viridiplantae</taxon>
        <taxon>Streptophyta</taxon>
        <taxon>Embryophyta</taxon>
        <taxon>Marchantiophyta</taxon>
        <taxon>Marchantiopsida</taxon>
        <taxon>Marchantiidae</taxon>
        <taxon>Marchantiales</taxon>
        <taxon>Ricciaceae</taxon>
        <taxon>Riccia</taxon>
    </lineage>
</organism>
<evidence type="ECO:0000256" key="2">
    <source>
        <dbReference type="ARBA" id="ARBA00022638"/>
    </source>
</evidence>
<evidence type="ECO:0000313" key="4">
    <source>
        <dbReference type="EMBL" id="KAL2649409.1"/>
    </source>
</evidence>
<gene>
    <name evidence="4" type="ORF">R1flu_017537</name>
</gene>
<dbReference type="Proteomes" id="UP001605036">
    <property type="component" value="Unassembled WGS sequence"/>
</dbReference>
<feature type="signal peptide" evidence="3">
    <location>
        <begin position="1"/>
        <end position="20"/>
    </location>
</feature>
<dbReference type="Gene3D" id="1.10.530.40">
    <property type="match status" value="1"/>
</dbReference>
<accession>A0ABD1ZD94</accession>
<feature type="chain" id="PRO_5044778231" description="Secreted protein" evidence="3">
    <location>
        <begin position="21"/>
        <end position="226"/>
    </location>
</feature>
<dbReference type="GO" id="GO:0003824">
    <property type="term" value="F:catalytic activity"/>
    <property type="evidence" value="ECO:0007669"/>
    <property type="project" value="UniProtKB-KW"/>
</dbReference>
<dbReference type="InterPro" id="IPR023347">
    <property type="entry name" value="Lysozyme_dom_sf"/>
</dbReference>
<keyword evidence="2" id="KW-0081">Bacteriolytic enzyme</keyword>
<protein>
    <recommendedName>
        <fullName evidence="6">Secreted protein</fullName>
    </recommendedName>
</protein>
<name>A0ABD1ZD94_9MARC</name>
<proteinExistence type="predicted"/>